<sequence length="51" mass="5609">MTRRLLPLFALIVLAAFLGILVMKVPRLDLGLVVLATLLLAAWDLWRGPPA</sequence>
<feature type="transmembrane region" description="Helical" evidence="1">
    <location>
        <begin position="6"/>
        <end position="23"/>
    </location>
</feature>
<gene>
    <name evidence="2" type="ORF">C8J29_104357</name>
</gene>
<dbReference type="Proteomes" id="UP000240800">
    <property type="component" value="Unassembled WGS sequence"/>
</dbReference>
<evidence type="ECO:0000256" key="1">
    <source>
        <dbReference type="SAM" id="Phobius"/>
    </source>
</evidence>
<name>A0ABX5J6B1_9RHOB</name>
<accession>A0ABX5J6B1</accession>
<keyword evidence="1" id="KW-0472">Membrane</keyword>
<protein>
    <submittedName>
        <fullName evidence="2">Uncharacterized protein</fullName>
    </submittedName>
</protein>
<keyword evidence="1" id="KW-1133">Transmembrane helix</keyword>
<reference evidence="2 3" key="1">
    <citation type="submission" date="2018-04" db="EMBL/GenBank/DDBJ databases">
        <title>Genomic Encyclopedia of Type Strains, Phase III (KMG-III): the genomes of soil and plant-associated and newly described type strains.</title>
        <authorList>
            <person name="Whitman W."/>
        </authorList>
    </citation>
    <scope>NUCLEOTIDE SEQUENCE [LARGE SCALE GENOMIC DNA]</scope>
    <source>
        <strain evidence="2 3">JA192</strain>
    </source>
</reference>
<dbReference type="RefSeq" id="WP_084295862.1">
    <property type="nucleotide sequence ID" value="NZ_JBNGEX010000001.1"/>
</dbReference>
<keyword evidence="3" id="KW-1185">Reference proteome</keyword>
<organism evidence="2 3">
    <name type="scientific">Cereibacter johrii</name>
    <dbReference type="NCBI Taxonomy" id="445629"/>
    <lineage>
        <taxon>Bacteria</taxon>
        <taxon>Pseudomonadati</taxon>
        <taxon>Pseudomonadota</taxon>
        <taxon>Alphaproteobacteria</taxon>
        <taxon>Rhodobacterales</taxon>
        <taxon>Paracoccaceae</taxon>
        <taxon>Cereibacter</taxon>
    </lineage>
</organism>
<comment type="caution">
    <text evidence="2">The sequence shown here is derived from an EMBL/GenBank/DDBJ whole genome shotgun (WGS) entry which is preliminary data.</text>
</comment>
<evidence type="ECO:0000313" key="3">
    <source>
        <dbReference type="Proteomes" id="UP000240800"/>
    </source>
</evidence>
<proteinExistence type="predicted"/>
<dbReference type="EMBL" id="PZZW01000004">
    <property type="protein sequence ID" value="PTM78397.1"/>
    <property type="molecule type" value="Genomic_DNA"/>
</dbReference>
<keyword evidence="1" id="KW-0812">Transmembrane</keyword>
<evidence type="ECO:0000313" key="2">
    <source>
        <dbReference type="EMBL" id="PTM78397.1"/>
    </source>
</evidence>